<name>A0A6N9VBS3_STRMI</name>
<dbReference type="RefSeq" id="WP_164358220.1">
    <property type="nucleotide sequence ID" value="NZ_CP108360.1"/>
</dbReference>
<dbReference type="AlphaFoldDB" id="A0A6N9VBS3"/>
<sequence length="106" mass="11670">MNEIFGVNPTDAGAVALLTLVVLFILTGRLIPRKTHEDALADRDNWRTAFLESEALRKVEHEQTGELLEMARLGGHILAALPQPSRTAGEEVSPGDRMDQTTPQRP</sequence>
<accession>A0A6N9VBS3</accession>
<keyword evidence="2" id="KW-1133">Transmembrane helix</keyword>
<protein>
    <submittedName>
        <fullName evidence="3">Uncharacterized protein</fullName>
    </submittedName>
</protein>
<evidence type="ECO:0000256" key="2">
    <source>
        <dbReference type="SAM" id="Phobius"/>
    </source>
</evidence>
<evidence type="ECO:0000313" key="4">
    <source>
        <dbReference type="Proteomes" id="UP000471648"/>
    </source>
</evidence>
<organism evidence="3 4">
    <name type="scientific">Streptomyces microflavus</name>
    <name type="common">Streptomyces lipmanii</name>
    <dbReference type="NCBI Taxonomy" id="1919"/>
    <lineage>
        <taxon>Bacteria</taxon>
        <taxon>Bacillati</taxon>
        <taxon>Actinomycetota</taxon>
        <taxon>Actinomycetes</taxon>
        <taxon>Kitasatosporales</taxon>
        <taxon>Streptomycetaceae</taxon>
        <taxon>Streptomyces</taxon>
    </lineage>
</organism>
<dbReference type="EMBL" id="JAAGME010001046">
    <property type="protein sequence ID" value="NEB70334.1"/>
    <property type="molecule type" value="Genomic_DNA"/>
</dbReference>
<feature type="region of interest" description="Disordered" evidence="1">
    <location>
        <begin position="80"/>
        <end position="106"/>
    </location>
</feature>
<dbReference type="Proteomes" id="UP000471648">
    <property type="component" value="Unassembled WGS sequence"/>
</dbReference>
<gene>
    <name evidence="3" type="ORF">G3I39_25235</name>
</gene>
<proteinExistence type="predicted"/>
<reference evidence="3 4" key="1">
    <citation type="submission" date="2020-01" db="EMBL/GenBank/DDBJ databases">
        <title>Insect and environment-associated Actinomycetes.</title>
        <authorList>
            <person name="Currrie C."/>
            <person name="Chevrette M."/>
            <person name="Carlson C."/>
            <person name="Stubbendieck R."/>
            <person name="Wendt-Pienkowski E."/>
        </authorList>
    </citation>
    <scope>NUCLEOTIDE SEQUENCE [LARGE SCALE GENOMIC DNA]</scope>
    <source>
        <strain evidence="3 4">SID14438</strain>
    </source>
</reference>
<keyword evidence="2" id="KW-0472">Membrane</keyword>
<keyword evidence="2" id="KW-0812">Transmembrane</keyword>
<evidence type="ECO:0000256" key="1">
    <source>
        <dbReference type="SAM" id="MobiDB-lite"/>
    </source>
</evidence>
<evidence type="ECO:0000313" key="3">
    <source>
        <dbReference type="EMBL" id="NEB70334.1"/>
    </source>
</evidence>
<comment type="caution">
    <text evidence="3">The sequence shown here is derived from an EMBL/GenBank/DDBJ whole genome shotgun (WGS) entry which is preliminary data.</text>
</comment>
<feature type="transmembrane region" description="Helical" evidence="2">
    <location>
        <begin position="12"/>
        <end position="31"/>
    </location>
</feature>